<comment type="subcellular location">
    <subcellularLocation>
        <location evidence="1 6">Membrane</location>
        <topology evidence="1 6">Multi-pass membrane protein</topology>
    </subcellularLocation>
</comment>
<dbReference type="PANTHER" id="PTHR12483:SF73">
    <property type="entry name" value="COPPER TRANSPORT PROTEIN CTR3"/>
    <property type="match status" value="1"/>
</dbReference>
<keyword evidence="6" id="KW-0406">Ion transport</keyword>
<dbReference type="Pfam" id="PF04145">
    <property type="entry name" value="Ctr"/>
    <property type="match status" value="1"/>
</dbReference>
<gene>
    <name evidence="7" type="ORF">BCR35DRAFT_309263</name>
</gene>
<dbReference type="EMBL" id="MCGR01000076">
    <property type="protein sequence ID" value="ORY59409.1"/>
    <property type="molecule type" value="Genomic_DNA"/>
</dbReference>
<comment type="similarity">
    <text evidence="2 6">Belongs to the copper transporter (Ctr) (TC 1.A.56) family. SLC31A subfamily.</text>
</comment>
<evidence type="ECO:0000256" key="1">
    <source>
        <dbReference type="ARBA" id="ARBA00004141"/>
    </source>
</evidence>
<evidence type="ECO:0000256" key="3">
    <source>
        <dbReference type="ARBA" id="ARBA00022692"/>
    </source>
</evidence>
<keyword evidence="6" id="KW-0186">Copper</keyword>
<dbReference type="PANTHER" id="PTHR12483">
    <property type="entry name" value="SOLUTE CARRIER FAMILY 31 COPPER TRANSPORTERS"/>
    <property type="match status" value="1"/>
</dbReference>
<proteinExistence type="inferred from homology"/>
<name>A0A1Y2DJN8_9BASI</name>
<evidence type="ECO:0000313" key="8">
    <source>
        <dbReference type="Proteomes" id="UP000193467"/>
    </source>
</evidence>
<keyword evidence="5 6" id="KW-0472">Membrane</keyword>
<evidence type="ECO:0000256" key="6">
    <source>
        <dbReference type="RuleBase" id="RU367022"/>
    </source>
</evidence>
<dbReference type="InterPro" id="IPR007274">
    <property type="entry name" value="Cop_transporter"/>
</dbReference>
<organism evidence="7 8">
    <name type="scientific">Leucosporidium creatinivorum</name>
    <dbReference type="NCBI Taxonomy" id="106004"/>
    <lineage>
        <taxon>Eukaryota</taxon>
        <taxon>Fungi</taxon>
        <taxon>Dikarya</taxon>
        <taxon>Basidiomycota</taxon>
        <taxon>Pucciniomycotina</taxon>
        <taxon>Microbotryomycetes</taxon>
        <taxon>Leucosporidiales</taxon>
        <taxon>Leucosporidium</taxon>
    </lineage>
</organism>
<dbReference type="GO" id="GO:0005375">
    <property type="term" value="F:copper ion transmembrane transporter activity"/>
    <property type="evidence" value="ECO:0007669"/>
    <property type="project" value="UniProtKB-UniRule"/>
</dbReference>
<sequence>MDMSGHDMGSTGSTEEACKINMMFNWYTIDACFLSEQWHVRSVGAYVGSVIGVFLLVVALEAFRRVGRDYDRTIRRNYYAKEKQVVAALAKNNDSVFEVRPFRPSFGQHFVRSFFYFIQFSVSCRFKLPFSLRSRDKADRSPPFADILSTFLLRLSLARSESRFSPLTHRFLQC</sequence>
<comment type="caution">
    <text evidence="7">The sequence shown here is derived from an EMBL/GenBank/DDBJ whole genome shotgun (WGS) entry which is preliminary data.</text>
</comment>
<evidence type="ECO:0000256" key="5">
    <source>
        <dbReference type="ARBA" id="ARBA00023136"/>
    </source>
</evidence>
<keyword evidence="6" id="KW-0813">Transport</keyword>
<dbReference type="OrthoDB" id="161814at2759"/>
<dbReference type="Proteomes" id="UP000193467">
    <property type="component" value="Unassembled WGS sequence"/>
</dbReference>
<keyword evidence="6" id="KW-0187">Copper transport</keyword>
<dbReference type="GO" id="GO:0016020">
    <property type="term" value="C:membrane"/>
    <property type="evidence" value="ECO:0007669"/>
    <property type="project" value="UniProtKB-SubCell"/>
</dbReference>
<evidence type="ECO:0000256" key="4">
    <source>
        <dbReference type="ARBA" id="ARBA00022989"/>
    </source>
</evidence>
<reference evidence="7 8" key="1">
    <citation type="submission" date="2016-07" db="EMBL/GenBank/DDBJ databases">
        <title>Pervasive Adenine N6-methylation of Active Genes in Fungi.</title>
        <authorList>
            <consortium name="DOE Joint Genome Institute"/>
            <person name="Mondo S.J."/>
            <person name="Dannebaum R.O."/>
            <person name="Kuo R.C."/>
            <person name="Labutti K."/>
            <person name="Haridas S."/>
            <person name="Kuo A."/>
            <person name="Salamov A."/>
            <person name="Ahrendt S.R."/>
            <person name="Lipzen A."/>
            <person name="Sullivan W."/>
            <person name="Andreopoulos W.B."/>
            <person name="Clum A."/>
            <person name="Lindquist E."/>
            <person name="Daum C."/>
            <person name="Ramamoorthy G.K."/>
            <person name="Gryganskyi A."/>
            <person name="Culley D."/>
            <person name="Magnuson J.K."/>
            <person name="James T.Y."/>
            <person name="O'Malley M.A."/>
            <person name="Stajich J.E."/>
            <person name="Spatafora J.W."/>
            <person name="Visel A."/>
            <person name="Grigoriev I.V."/>
        </authorList>
    </citation>
    <scope>NUCLEOTIDE SEQUENCE [LARGE SCALE GENOMIC DNA]</scope>
    <source>
        <strain evidence="7 8">62-1032</strain>
    </source>
</reference>
<keyword evidence="3 6" id="KW-0812">Transmembrane</keyword>
<feature type="transmembrane region" description="Helical" evidence="6">
    <location>
        <begin position="43"/>
        <end position="63"/>
    </location>
</feature>
<evidence type="ECO:0000313" key="7">
    <source>
        <dbReference type="EMBL" id="ORY59409.1"/>
    </source>
</evidence>
<keyword evidence="8" id="KW-1185">Reference proteome</keyword>
<keyword evidence="4 6" id="KW-1133">Transmembrane helix</keyword>
<evidence type="ECO:0000256" key="2">
    <source>
        <dbReference type="ARBA" id="ARBA00006921"/>
    </source>
</evidence>
<accession>A0A1Y2DJN8</accession>
<dbReference type="InParanoid" id="A0A1Y2DJN8"/>
<protein>
    <recommendedName>
        <fullName evidence="6">Copper transport protein</fullName>
    </recommendedName>
</protein>
<dbReference type="STRING" id="106004.A0A1Y2DJN8"/>
<dbReference type="AlphaFoldDB" id="A0A1Y2DJN8"/>